<keyword evidence="1" id="KW-0472">Membrane</keyword>
<reference evidence="2 3" key="1">
    <citation type="submission" date="2019-03" db="EMBL/GenBank/DDBJ databases">
        <title>Genomic Encyclopedia of Type Strains, Phase IV (KMG-IV): sequencing the most valuable type-strain genomes for metagenomic binning, comparative biology and taxonomic classification.</title>
        <authorList>
            <person name="Goeker M."/>
        </authorList>
    </citation>
    <scope>NUCLEOTIDE SEQUENCE [LARGE SCALE GENOMIC DNA]</scope>
    <source>
        <strain evidence="2 3">DSM 5604</strain>
    </source>
</reference>
<dbReference type="InterPro" id="IPR035965">
    <property type="entry name" value="PAS-like_dom_sf"/>
</dbReference>
<evidence type="ECO:0000256" key="1">
    <source>
        <dbReference type="SAM" id="Phobius"/>
    </source>
</evidence>
<keyword evidence="1" id="KW-1133">Transmembrane helix</keyword>
<name>A0A4R6XAY3_9GAMM</name>
<dbReference type="AlphaFoldDB" id="A0A4R6XAY3"/>
<evidence type="ECO:0000313" key="3">
    <source>
        <dbReference type="Proteomes" id="UP000295729"/>
    </source>
</evidence>
<gene>
    <name evidence="2" type="ORF">C8D85_1821</name>
</gene>
<dbReference type="InterPro" id="IPR043056">
    <property type="entry name" value="LuxQ-periplasm_N"/>
</dbReference>
<organism evidence="2 3">
    <name type="scientific">Marinomonas communis</name>
    <dbReference type="NCBI Taxonomy" id="28254"/>
    <lineage>
        <taxon>Bacteria</taxon>
        <taxon>Pseudomonadati</taxon>
        <taxon>Pseudomonadota</taxon>
        <taxon>Gammaproteobacteria</taxon>
        <taxon>Oceanospirillales</taxon>
        <taxon>Oceanospirillaceae</taxon>
        <taxon>Marinomonas</taxon>
    </lineage>
</organism>
<dbReference type="EMBL" id="SNZA01000002">
    <property type="protein sequence ID" value="TDR14287.1"/>
    <property type="molecule type" value="Genomic_DNA"/>
</dbReference>
<proteinExistence type="predicted"/>
<comment type="caution">
    <text evidence="2">The sequence shown here is derived from an EMBL/GenBank/DDBJ whole genome shotgun (WGS) entry which is preliminary data.</text>
</comment>
<sequence length="851" mass="96133">MASLSLRKRFSRSISPAFLIIGFLLCSVVWVMDFFTQRYYSQEVLQQRAESVHVSFAAYLDRANFEVKYLSEQISDGETIDRLFQLHDVLFFGGLDFFYVALEDGTSMEDPRVRLYTRDALSDLIKNAESDVWLHVSTTDQSELLVYKKPLASDEDKLSKGFFYGFISLDNNLALASDLIGSAGADYLKINDVVGKPLLIEQLNSFSDETPFVHHESTLSLPVLKDKLAVEVRYSRPLFESFSSWAVIGSLAILAGLLLLNWAVRWYAQRTLFMPIAGLPAIGRMDTLNYQEFEPLLAQMNYFQTRLKARDQHLDLLLNSLQAAILFCDESARVTDINDEAALLFPESPTAKTIFDMTPIACHQPIQRALKGEYGGGFELELKDQPKVYAFQTHTFVNEHGFRSVMLVGRDVSEVRRLRWHLTHRFPRQAIDRPQPSPHLIFDEISERSEAVLKAPEEAIAWFGVLGQLLKQISEPAQEISQVQTLGDLLCEQQEWLERELGVCLKRCDCTVEAALEDTLVQANWTSDHAALIRLAYMLCLDSSLSGRHLVFSWDKKGLVIKVYGAEESSAVLGWLCQEYPKVLKGRTESAKGGFIKMTATVKRELGSAAEELPAKGRVAFIENDYVDVSRVKQLLNELAIKWDGYASFAEFMSASQPYHCQYNVLMIGLGDETLAQTHVQKLLHTSGSDQLPILYLADHAAEQMEGQILYAHQLMAYSLAKVMESLRHCSAINMGDWATQDTNFIITGGSSMSQVIWQSELSAHGFVVRREVEIDNLVSVLRHTSPVNIIVLDHETAMRAQKLHLVKLVNTRWVVLEDFSERPDTMHFMDLDGRVPDGAVIASLLRIFNI</sequence>
<feature type="transmembrane region" description="Helical" evidence="1">
    <location>
        <begin position="242"/>
        <end position="264"/>
    </location>
</feature>
<keyword evidence="3" id="KW-1185">Reference proteome</keyword>
<dbReference type="SUPFAM" id="SSF55785">
    <property type="entry name" value="PYP-like sensor domain (PAS domain)"/>
    <property type="match status" value="1"/>
</dbReference>
<evidence type="ECO:0008006" key="4">
    <source>
        <dbReference type="Google" id="ProtNLM"/>
    </source>
</evidence>
<evidence type="ECO:0000313" key="2">
    <source>
        <dbReference type="EMBL" id="TDR14287.1"/>
    </source>
</evidence>
<keyword evidence="1" id="KW-0812">Transmembrane</keyword>
<dbReference type="Gene3D" id="3.30.450.20">
    <property type="entry name" value="PAS domain"/>
    <property type="match status" value="1"/>
</dbReference>
<protein>
    <recommendedName>
        <fullName evidence="4">PAS domain-containing protein</fullName>
    </recommendedName>
</protein>
<accession>A0A4R6XAY3</accession>
<dbReference type="Proteomes" id="UP000295729">
    <property type="component" value="Unassembled WGS sequence"/>
</dbReference>
<dbReference type="Gene3D" id="3.30.450.220">
    <property type="entry name" value="LuxQ periplasmic domain, N-terminal subdomain"/>
    <property type="match status" value="1"/>
</dbReference>
<feature type="transmembrane region" description="Helical" evidence="1">
    <location>
        <begin position="12"/>
        <end position="32"/>
    </location>
</feature>